<dbReference type="Pfam" id="PF02922">
    <property type="entry name" value="CBM_48"/>
    <property type="match status" value="1"/>
</dbReference>
<dbReference type="InterPro" id="IPR013783">
    <property type="entry name" value="Ig-like_fold"/>
</dbReference>
<feature type="domain" description="Glycosyl hydrolase family 13 catalytic" evidence="3">
    <location>
        <begin position="221"/>
        <end position="612"/>
    </location>
</feature>
<feature type="region of interest" description="Disordered" evidence="2">
    <location>
        <begin position="1"/>
        <end position="39"/>
    </location>
</feature>
<keyword evidence="4" id="KW-0326">Glycosidase</keyword>
<gene>
    <name evidence="4" type="primary">pulA</name>
    <name evidence="4" type="ORF">HMPREF0620_1515</name>
</gene>
<dbReference type="GO" id="GO:0005975">
    <property type="term" value="P:carbohydrate metabolic process"/>
    <property type="evidence" value="ECO:0007669"/>
    <property type="project" value="InterPro"/>
</dbReference>
<dbReference type="SMR" id="E6K242"/>
<dbReference type="InterPro" id="IPR006047">
    <property type="entry name" value="GH13_cat_dom"/>
</dbReference>
<dbReference type="AlphaFoldDB" id="E6K242"/>
<dbReference type="RefSeq" id="WP_006290749.1">
    <property type="nucleotide sequence ID" value="NZ_AP012333.1"/>
</dbReference>
<dbReference type="PANTHER" id="PTHR43002">
    <property type="entry name" value="GLYCOGEN DEBRANCHING ENZYME"/>
    <property type="match status" value="1"/>
</dbReference>
<name>E6K242_PARDN</name>
<dbReference type="Proteomes" id="UP000004946">
    <property type="component" value="Chromosome"/>
</dbReference>
<dbReference type="PATRIC" id="fig|864564.6.peg.186"/>
<dbReference type="EMBL" id="AEON01000002">
    <property type="protein sequence ID" value="EFT82830.1"/>
    <property type="molecule type" value="Genomic_DNA"/>
</dbReference>
<dbReference type="GO" id="GO:0051060">
    <property type="term" value="F:pullulanase activity"/>
    <property type="evidence" value="ECO:0007669"/>
    <property type="project" value="UniProtKB-EC"/>
</dbReference>
<proteinExistence type="inferred from homology"/>
<evidence type="ECO:0000313" key="5">
    <source>
        <dbReference type="Proteomes" id="UP000004946"/>
    </source>
</evidence>
<dbReference type="CDD" id="cd02860">
    <property type="entry name" value="E_set_Pullulanase"/>
    <property type="match status" value="1"/>
</dbReference>
<evidence type="ECO:0000256" key="1">
    <source>
        <dbReference type="ARBA" id="ARBA00008061"/>
    </source>
</evidence>
<protein>
    <submittedName>
        <fullName evidence="4">Pullulanase, type I</fullName>
        <ecNumber evidence="4">3.2.1.41</ecNumber>
    </submittedName>
</protein>
<dbReference type="InterPro" id="IPR011840">
    <property type="entry name" value="PulA_typeI"/>
</dbReference>
<dbReference type="SUPFAM" id="SSF81296">
    <property type="entry name" value="E set domains"/>
    <property type="match status" value="1"/>
</dbReference>
<feature type="compositionally biased region" description="Polar residues" evidence="2">
    <location>
        <begin position="1"/>
        <end position="12"/>
    </location>
</feature>
<evidence type="ECO:0000313" key="4">
    <source>
        <dbReference type="EMBL" id="EFT82830.1"/>
    </source>
</evidence>
<dbReference type="eggNOG" id="COG1523">
    <property type="taxonomic scope" value="Bacteria"/>
</dbReference>
<comment type="caution">
    <text evidence="4">The sequence shown here is derived from an EMBL/GenBank/DDBJ whole genome shotgun (WGS) entry which is preliminary data.</text>
</comment>
<keyword evidence="4" id="KW-0378">Hydrolase</keyword>
<dbReference type="InterPro" id="IPR014756">
    <property type="entry name" value="Ig_E-set"/>
</dbReference>
<dbReference type="InterPro" id="IPR017853">
    <property type="entry name" value="GH"/>
</dbReference>
<dbReference type="Gene3D" id="3.20.20.80">
    <property type="entry name" value="Glycosidases"/>
    <property type="match status" value="1"/>
</dbReference>
<dbReference type="EC" id="3.2.1.41" evidence="4"/>
<dbReference type="KEGG" id="pdo:PSDT_0167"/>
<dbReference type="SUPFAM" id="SSF51445">
    <property type="entry name" value="(Trans)glycosidases"/>
    <property type="match status" value="1"/>
</dbReference>
<dbReference type="Gene3D" id="2.60.40.10">
    <property type="entry name" value="Immunoglobulins"/>
    <property type="match status" value="1"/>
</dbReference>
<evidence type="ECO:0000259" key="3">
    <source>
        <dbReference type="SMART" id="SM00642"/>
    </source>
</evidence>
<organism evidence="4 5">
    <name type="scientific">Parascardovia denticolens DSM 10105 = JCM 12538</name>
    <dbReference type="NCBI Taxonomy" id="864564"/>
    <lineage>
        <taxon>Bacteria</taxon>
        <taxon>Bacillati</taxon>
        <taxon>Actinomycetota</taxon>
        <taxon>Actinomycetes</taxon>
        <taxon>Bifidobacteriales</taxon>
        <taxon>Bifidobacteriaceae</taxon>
        <taxon>Parascardovia</taxon>
    </lineage>
</organism>
<keyword evidence="5" id="KW-1185">Reference proteome</keyword>
<evidence type="ECO:0000256" key="2">
    <source>
        <dbReference type="SAM" id="MobiDB-lite"/>
    </source>
</evidence>
<sequence>MTDKGQTFSLSNDGEAASVQASPDKARGDFAGHRPRSRVYGNGKEAFTARRIREVAENRYQAQLLTEAVHRRFSLAFDKTFAYYGRLGYDYGPASTSFALWAPTAYKVTLCLYDSDEAYAVETDSFLMERTYRGVWRTCVRGDLNGKAYDFRIEFMDGSLTTASDPYARATVANGGRAVILSDPAMRPEDPDWQADKPRAVSLEATRTILGAGRLQDTIMELHIRDFTIAENSGVPEPKRGRFRGVIEPNTHTLDGAPTGLSYLLSQGIHYVQIMPMYDYGSVDELKPHHVFNSQYNWGYDPVNYNVPEGSYSSDPSDPRARVVEMKAMINGLQKTGIRVIMDVVYNHVYDVASHPFERTVPGYFFRTNPDGTASNGTGCGNDVASERLMARKYIVDSVLYWAREYHLDGFRFDLMGNLDIETMNIIRRQLNKIDPTIVVLGEGWNLETSLPAGEHASQRNARKMPGIGFFNDVLRDALKGDTFNQRSLGFVAGRRGEEGVIASEMLGGYYRPHYFTDASQRVQYVEVHDNYTLFDKLKASLPGDTLADLRRRCDLATSMVLLSLGIPEVQVGQCFLRTKGGDGNSYRSPDKVNAVDWERSEEFQSSVDYARGLIAFRRDCPYFRMSDYGQITAHSRIIKQEDGVVALEFFDTRKRYESYVLIFNSNLNPRVVPGVESGVWETVVSDRHVWDYSTMPQRDRLPLKNRLIVNDECRVAPLETLVLRSTYRK</sequence>
<dbReference type="NCBIfam" id="TIGR02104">
    <property type="entry name" value="pulA_typeI"/>
    <property type="match status" value="1"/>
</dbReference>
<comment type="similarity">
    <text evidence="1">Belongs to the glycosyl hydrolase 13 family.</text>
</comment>
<dbReference type="CDD" id="cd11341">
    <property type="entry name" value="AmyAc_Pullulanase_LD-like"/>
    <property type="match status" value="1"/>
</dbReference>
<dbReference type="SMART" id="SM00642">
    <property type="entry name" value="Aamy"/>
    <property type="match status" value="1"/>
</dbReference>
<dbReference type="HOGENOM" id="CLU_004744_4_1_11"/>
<reference evidence="4 5" key="1">
    <citation type="submission" date="2010-12" db="EMBL/GenBank/DDBJ databases">
        <authorList>
            <person name="Muzny D."/>
            <person name="Qin X."/>
            <person name="Buhay C."/>
            <person name="Dugan-Rocha S."/>
            <person name="Ding Y."/>
            <person name="Chen G."/>
            <person name="Hawes A."/>
            <person name="Holder M."/>
            <person name="Jhangiani S."/>
            <person name="Johnson A."/>
            <person name="Khan Z."/>
            <person name="Li Z."/>
            <person name="Liu W."/>
            <person name="Liu X."/>
            <person name="Perez L."/>
            <person name="Shen H."/>
            <person name="Wang Q."/>
            <person name="Watt J."/>
            <person name="Xi L."/>
            <person name="Xin Y."/>
            <person name="Zhou J."/>
            <person name="Deng J."/>
            <person name="Jiang H."/>
            <person name="Liu Y."/>
            <person name="Qu J."/>
            <person name="Song X.-Z."/>
            <person name="Zhang L."/>
            <person name="Villasana D."/>
            <person name="Johnson A."/>
            <person name="Liu J."/>
            <person name="Liyanage D."/>
            <person name="Lorensuhewa L."/>
            <person name="Robinson T."/>
            <person name="Song A."/>
            <person name="Song B.-B."/>
            <person name="Dinh H."/>
            <person name="Thornton R."/>
            <person name="Coyle M."/>
            <person name="Francisco L."/>
            <person name="Jackson L."/>
            <person name="Javaid M."/>
            <person name="Korchina V."/>
            <person name="Kovar C."/>
            <person name="Mata R."/>
            <person name="Mathew T."/>
            <person name="Ngo R."/>
            <person name="Nguyen L."/>
            <person name="Nguyen N."/>
            <person name="Okwuonu G."/>
            <person name="Ongeri F."/>
            <person name="Pham C."/>
            <person name="Simmons D."/>
            <person name="Wilczek-Boney K."/>
            <person name="Hale W."/>
            <person name="Jakkamsetti A."/>
            <person name="Pham P."/>
            <person name="Ruth R."/>
            <person name="San Lucas F."/>
            <person name="Warren J."/>
            <person name="Zhang J."/>
            <person name="Zhao Z."/>
            <person name="Zhou C."/>
            <person name="Zhu D."/>
            <person name="Lee S."/>
            <person name="Bess C."/>
            <person name="Blankenburg K."/>
            <person name="Forbes L."/>
            <person name="Fu Q."/>
            <person name="Gubbala S."/>
            <person name="Hirani K."/>
            <person name="Jayaseelan J.C."/>
            <person name="Lara F."/>
            <person name="Munidasa M."/>
            <person name="Palculict T."/>
            <person name="Patil S."/>
            <person name="Pu L.-L."/>
            <person name="Saada N."/>
            <person name="Tang L."/>
            <person name="Weissenberger G."/>
            <person name="Zhu Y."/>
            <person name="Hemphill L."/>
            <person name="Shang Y."/>
            <person name="Youmans B."/>
            <person name="Ayvaz T."/>
            <person name="Ross M."/>
            <person name="Santibanez J."/>
            <person name="Aqrawi P."/>
            <person name="Gross S."/>
            <person name="Joshi V."/>
            <person name="Fowler G."/>
            <person name="Nazareth L."/>
            <person name="Reid J."/>
            <person name="Worley K."/>
            <person name="Petrosino J."/>
            <person name="Highlander S."/>
            <person name="Gibbs R."/>
        </authorList>
    </citation>
    <scope>NUCLEOTIDE SEQUENCE [LARGE SCALE GENOMIC DNA]</scope>
    <source>
        <strain evidence="4 5">DSM 10105</strain>
    </source>
</reference>
<dbReference type="InterPro" id="IPR004193">
    <property type="entry name" value="Glyco_hydro_13_N"/>
</dbReference>
<accession>E6K242</accession>